<dbReference type="AlphaFoldDB" id="A0A948W7L7"/>
<evidence type="ECO:0000313" key="1">
    <source>
        <dbReference type="EMBL" id="MBU2692380.1"/>
    </source>
</evidence>
<comment type="caution">
    <text evidence="1">The sequence shown here is derived from an EMBL/GenBank/DDBJ whole genome shotgun (WGS) entry which is preliminary data.</text>
</comment>
<organism evidence="1 2">
    <name type="scientific">Eiseniibacteriota bacterium</name>
    <dbReference type="NCBI Taxonomy" id="2212470"/>
    <lineage>
        <taxon>Bacteria</taxon>
        <taxon>Candidatus Eiseniibacteriota</taxon>
    </lineage>
</organism>
<evidence type="ECO:0000313" key="2">
    <source>
        <dbReference type="Proteomes" id="UP000777784"/>
    </source>
</evidence>
<name>A0A948W7L7_UNCEI</name>
<proteinExistence type="predicted"/>
<accession>A0A948W7L7</accession>
<gene>
    <name evidence="1" type="ORF">KJ970_15765</name>
</gene>
<dbReference type="Proteomes" id="UP000777784">
    <property type="component" value="Unassembled WGS sequence"/>
</dbReference>
<sequence length="115" mass="12998">MIGLTYLGIFMRDGKYAILLDGGFVIKKFQSQSGKFPIAEDVVKFCSGIRENPRLRDLQLLRIYFYHALPSTETLVNPIDGRSINFSTTTLYRESRRLLDTLELEDSAGLAETGC</sequence>
<dbReference type="EMBL" id="JAHJDP010000088">
    <property type="protein sequence ID" value="MBU2692380.1"/>
    <property type="molecule type" value="Genomic_DNA"/>
</dbReference>
<protein>
    <submittedName>
        <fullName evidence="1">Uncharacterized protein</fullName>
    </submittedName>
</protein>
<reference evidence="1" key="1">
    <citation type="submission" date="2021-05" db="EMBL/GenBank/DDBJ databases">
        <title>Energy efficiency and biological interactions define the core microbiome of deep oligotrophic groundwater.</title>
        <authorList>
            <person name="Mehrshad M."/>
            <person name="Lopez-Fernandez M."/>
            <person name="Bell E."/>
            <person name="Bernier-Latmani R."/>
            <person name="Bertilsson S."/>
            <person name="Dopson M."/>
        </authorList>
    </citation>
    <scope>NUCLEOTIDE SEQUENCE</scope>
    <source>
        <strain evidence="1">Modern_marine.mb.64</strain>
    </source>
</reference>